<evidence type="ECO:0000259" key="3">
    <source>
        <dbReference type="Pfam" id="PF11774"/>
    </source>
</evidence>
<dbReference type="InterPro" id="IPR055370">
    <property type="entry name" value="Lsr2_DNA-bd"/>
</dbReference>
<sequence length="109" mass="12101">MAQHFQTRYIDDLDGTDLGETANTLSFAFDGKDYAIDLSDENAETFRQVIAPYIEAGRRVTGTRTKTTRTRSTSGNTKAVRQWARANGYDVSDRGRIPANVMDAYTAAN</sequence>
<dbReference type="Gene3D" id="3.30.60.230">
    <property type="entry name" value="Lsr2, dimerization domain"/>
    <property type="match status" value="1"/>
</dbReference>
<dbReference type="Proteomes" id="UP001185873">
    <property type="component" value="Unassembled WGS sequence"/>
</dbReference>
<comment type="caution">
    <text evidence="5">The sequence shown here is derived from an EMBL/GenBank/DDBJ whole genome shotgun (WGS) entry which is preliminary data.</text>
</comment>
<accession>A0AAE4QZJ5</accession>
<evidence type="ECO:0000256" key="1">
    <source>
        <dbReference type="ARBA" id="ARBA00023125"/>
    </source>
</evidence>
<evidence type="ECO:0000313" key="6">
    <source>
        <dbReference type="Proteomes" id="UP001185873"/>
    </source>
</evidence>
<feature type="region of interest" description="Disordered" evidence="2">
    <location>
        <begin position="60"/>
        <end position="79"/>
    </location>
</feature>
<dbReference type="Pfam" id="PF11774">
    <property type="entry name" value="Lsr2"/>
    <property type="match status" value="1"/>
</dbReference>
<dbReference type="InterPro" id="IPR024412">
    <property type="entry name" value="Lsr2_dim_dom"/>
</dbReference>
<organism evidence="5 6">
    <name type="scientific">Dietzia maris</name>
    <dbReference type="NCBI Taxonomy" id="37915"/>
    <lineage>
        <taxon>Bacteria</taxon>
        <taxon>Bacillati</taxon>
        <taxon>Actinomycetota</taxon>
        <taxon>Actinomycetes</taxon>
        <taxon>Mycobacteriales</taxon>
        <taxon>Dietziaceae</taxon>
        <taxon>Dietzia</taxon>
    </lineage>
</organism>
<keyword evidence="1" id="KW-0238">DNA-binding</keyword>
<dbReference type="GO" id="GO:0003677">
    <property type="term" value="F:DNA binding"/>
    <property type="evidence" value="ECO:0007669"/>
    <property type="project" value="UniProtKB-KW"/>
</dbReference>
<dbReference type="AlphaFoldDB" id="A0AAE4QZJ5"/>
<name>A0AAE4QZJ5_9ACTN</name>
<feature type="domain" description="Lsr2 DNA-binding" evidence="4">
    <location>
        <begin position="75"/>
        <end position="108"/>
    </location>
</feature>
<dbReference type="InterPro" id="IPR042261">
    <property type="entry name" value="Lsr2-like_dimerization"/>
</dbReference>
<feature type="domain" description="Lsr2 dimerization" evidence="3">
    <location>
        <begin position="1"/>
        <end position="60"/>
    </location>
</feature>
<evidence type="ECO:0000313" key="5">
    <source>
        <dbReference type="EMBL" id="MDV6300925.1"/>
    </source>
</evidence>
<gene>
    <name evidence="5" type="ORF">R3P82_17595</name>
</gene>
<evidence type="ECO:0000256" key="2">
    <source>
        <dbReference type="SAM" id="MobiDB-lite"/>
    </source>
</evidence>
<dbReference type="Gene3D" id="4.10.320.10">
    <property type="entry name" value="E3-binding domain"/>
    <property type="match status" value="1"/>
</dbReference>
<dbReference type="EMBL" id="JAWLKJ010000007">
    <property type="protein sequence ID" value="MDV6300925.1"/>
    <property type="molecule type" value="Genomic_DNA"/>
</dbReference>
<evidence type="ECO:0000259" key="4">
    <source>
        <dbReference type="Pfam" id="PF23359"/>
    </source>
</evidence>
<proteinExistence type="predicted"/>
<dbReference type="Pfam" id="PF23359">
    <property type="entry name" value="Lsr2_DNA-bd"/>
    <property type="match status" value="1"/>
</dbReference>
<dbReference type="InterPro" id="IPR036625">
    <property type="entry name" value="E3-bd_dom_sf"/>
</dbReference>
<dbReference type="RefSeq" id="WP_317471408.1">
    <property type="nucleotide sequence ID" value="NZ_JAWLKJ010000007.1"/>
</dbReference>
<protein>
    <submittedName>
        <fullName evidence="5">Lsr2 family protein</fullName>
    </submittedName>
</protein>
<dbReference type="GO" id="GO:0016746">
    <property type="term" value="F:acyltransferase activity"/>
    <property type="evidence" value="ECO:0007669"/>
    <property type="project" value="InterPro"/>
</dbReference>
<feature type="compositionally biased region" description="Low complexity" evidence="2">
    <location>
        <begin position="60"/>
        <end position="78"/>
    </location>
</feature>
<reference evidence="5" key="1">
    <citation type="submission" date="2023-10" db="EMBL/GenBank/DDBJ databases">
        <title>Development of a sustainable strategy for remediation of hydrocarbon-contaminated territories based on the waste exchange concept.</title>
        <authorList>
            <person name="Krivoruchko A."/>
        </authorList>
    </citation>
    <scope>NUCLEOTIDE SEQUENCE</scope>
    <source>
        <strain evidence="5">IEGM 1175</strain>
    </source>
</reference>